<evidence type="ECO:0000256" key="3">
    <source>
        <dbReference type="ARBA" id="ARBA00022458"/>
    </source>
</evidence>
<dbReference type="GO" id="GO:0005524">
    <property type="term" value="F:ATP binding"/>
    <property type="evidence" value="ECO:0007669"/>
    <property type="project" value="UniProtKB-KW"/>
</dbReference>
<dbReference type="InterPro" id="IPR027417">
    <property type="entry name" value="P-loop_NTPase"/>
</dbReference>
<evidence type="ECO:0000259" key="6">
    <source>
        <dbReference type="PROSITE" id="PS50893"/>
    </source>
</evidence>
<evidence type="ECO:0000256" key="2">
    <source>
        <dbReference type="ARBA" id="ARBA00022448"/>
    </source>
</evidence>
<dbReference type="Pfam" id="PF00005">
    <property type="entry name" value="ABC_tran"/>
    <property type="match status" value="1"/>
</dbReference>
<dbReference type="OrthoDB" id="9778547at2"/>
<organism evidence="7 8">
    <name type="scientific">Microvirga makkahensis</name>
    <dbReference type="NCBI Taxonomy" id="1128670"/>
    <lineage>
        <taxon>Bacteria</taxon>
        <taxon>Pseudomonadati</taxon>
        <taxon>Pseudomonadota</taxon>
        <taxon>Alphaproteobacteria</taxon>
        <taxon>Hyphomicrobiales</taxon>
        <taxon>Methylobacteriaceae</taxon>
        <taxon>Microvirga</taxon>
    </lineage>
</organism>
<dbReference type="SMART" id="SM00382">
    <property type="entry name" value="AAA"/>
    <property type="match status" value="1"/>
</dbReference>
<comment type="caution">
    <text evidence="7">The sequence shown here is derived from an EMBL/GenBank/DDBJ whole genome shotgun (WGS) entry which is preliminary data.</text>
</comment>
<accession>A0A7X3MSF5</accession>
<evidence type="ECO:0000313" key="7">
    <source>
        <dbReference type="EMBL" id="MXQ12374.1"/>
    </source>
</evidence>
<dbReference type="NCBIfam" id="TIGR03864">
    <property type="entry name" value="PQQ_ABC_ATP"/>
    <property type="match status" value="1"/>
</dbReference>
<dbReference type="PROSITE" id="PS00211">
    <property type="entry name" value="ABC_TRANSPORTER_1"/>
    <property type="match status" value="1"/>
</dbReference>
<keyword evidence="8" id="KW-1185">Reference proteome</keyword>
<dbReference type="RefSeq" id="WP_160884961.1">
    <property type="nucleotide sequence ID" value="NZ_WURB01000008.1"/>
</dbReference>
<dbReference type="SUPFAM" id="SSF52540">
    <property type="entry name" value="P-loop containing nucleoside triphosphate hydrolases"/>
    <property type="match status" value="1"/>
</dbReference>
<dbReference type="Proteomes" id="UP000436483">
    <property type="component" value="Unassembled WGS sequence"/>
</dbReference>
<sequence>MTALVIDNLSHGFGARQALSQVNLSVEPGSFTVLLGPNGAGKTTLVSLVTGLYNAQQGDIRIFDHSIRRNPLPALASLGVVFQMPTLDLDMSVEQNMAYHGSLHGLSRREANERAGEELDRLGVGDRSRDKVRSLSGGMRRRVEIARALLHRPKFLIVDEATAGLDVAGRQLLLKHVRSLCSEGLSVLWATHMLEEVDPADQLFVLHKGQVRWAGQARELASGRTLEAAFLNLTGHAS</sequence>
<keyword evidence="5 7" id="KW-0067">ATP-binding</keyword>
<dbReference type="PROSITE" id="PS50893">
    <property type="entry name" value="ABC_TRANSPORTER_2"/>
    <property type="match status" value="1"/>
</dbReference>
<evidence type="ECO:0000256" key="4">
    <source>
        <dbReference type="ARBA" id="ARBA00022741"/>
    </source>
</evidence>
<feature type="domain" description="ABC transporter" evidence="6">
    <location>
        <begin position="4"/>
        <end position="233"/>
    </location>
</feature>
<dbReference type="InterPro" id="IPR003593">
    <property type="entry name" value="AAA+_ATPase"/>
</dbReference>
<evidence type="ECO:0000256" key="5">
    <source>
        <dbReference type="ARBA" id="ARBA00022840"/>
    </source>
</evidence>
<keyword evidence="4" id="KW-0547">Nucleotide-binding</keyword>
<dbReference type="InterPro" id="IPR017871">
    <property type="entry name" value="ABC_transporter-like_CS"/>
</dbReference>
<name>A0A7X3MSF5_9HYPH</name>
<gene>
    <name evidence="7" type="ORF">GR328_13055</name>
</gene>
<proteinExistence type="inferred from homology"/>
<reference evidence="7 8" key="2">
    <citation type="submission" date="2020-01" db="EMBL/GenBank/DDBJ databases">
        <title>Microvirga sp. nov., an arsenate reduction bacterium isolated from Tibet hotspring sediments.</title>
        <authorList>
            <person name="Xian W.-D."/>
            <person name="Li W.-J."/>
        </authorList>
    </citation>
    <scope>NUCLEOTIDE SEQUENCE [LARGE SCALE GENOMIC DNA]</scope>
    <source>
        <strain evidence="7 8">KCTC 23863</strain>
    </source>
</reference>
<protein>
    <submittedName>
        <fullName evidence="7">ATP-binding cassette domain-containing protein</fullName>
    </submittedName>
</protein>
<dbReference type="GO" id="GO:0016887">
    <property type="term" value="F:ATP hydrolysis activity"/>
    <property type="evidence" value="ECO:0007669"/>
    <property type="project" value="InterPro"/>
</dbReference>
<comment type="similarity">
    <text evidence="1">Belongs to the ABC transporter superfamily.</text>
</comment>
<dbReference type="PANTHER" id="PTHR42711:SF5">
    <property type="entry name" value="ABC TRANSPORTER ATP-BINDING PROTEIN NATA"/>
    <property type="match status" value="1"/>
</dbReference>
<evidence type="ECO:0000256" key="1">
    <source>
        <dbReference type="ARBA" id="ARBA00005417"/>
    </source>
</evidence>
<keyword evidence="3" id="KW-0536">Nodulation</keyword>
<dbReference type="InterPro" id="IPR003439">
    <property type="entry name" value="ABC_transporter-like_ATP-bd"/>
</dbReference>
<dbReference type="PANTHER" id="PTHR42711">
    <property type="entry name" value="ABC TRANSPORTER ATP-BINDING PROTEIN"/>
    <property type="match status" value="1"/>
</dbReference>
<keyword evidence="2" id="KW-0813">Transport</keyword>
<dbReference type="Gene3D" id="3.40.50.300">
    <property type="entry name" value="P-loop containing nucleotide triphosphate hydrolases"/>
    <property type="match status" value="1"/>
</dbReference>
<dbReference type="EMBL" id="WURB01000008">
    <property type="protein sequence ID" value="MXQ12374.1"/>
    <property type="molecule type" value="Genomic_DNA"/>
</dbReference>
<dbReference type="InterPro" id="IPR022467">
    <property type="entry name" value="ABC_transprt_ATP-bd_su_PQQ"/>
</dbReference>
<reference evidence="7 8" key="1">
    <citation type="submission" date="2019-12" db="EMBL/GenBank/DDBJ databases">
        <authorList>
            <person name="Yuan C.-G."/>
        </authorList>
    </citation>
    <scope>NUCLEOTIDE SEQUENCE [LARGE SCALE GENOMIC DNA]</scope>
    <source>
        <strain evidence="7 8">KCTC 23863</strain>
    </source>
</reference>
<dbReference type="InterPro" id="IPR050763">
    <property type="entry name" value="ABC_transporter_ATP-binding"/>
</dbReference>
<dbReference type="AlphaFoldDB" id="A0A7X3MSF5"/>
<evidence type="ECO:0000313" key="8">
    <source>
        <dbReference type="Proteomes" id="UP000436483"/>
    </source>
</evidence>